<proteinExistence type="predicted"/>
<comment type="caution">
    <text evidence="2">The sequence shown here is derived from an EMBL/GenBank/DDBJ whole genome shotgun (WGS) entry which is preliminary data.</text>
</comment>
<evidence type="ECO:0000256" key="1">
    <source>
        <dbReference type="SAM" id="MobiDB-lite"/>
    </source>
</evidence>
<dbReference type="Proteomes" id="UP000320762">
    <property type="component" value="Unassembled WGS sequence"/>
</dbReference>
<feature type="region of interest" description="Disordered" evidence="1">
    <location>
        <begin position="1"/>
        <end position="36"/>
    </location>
</feature>
<organism evidence="2 3">
    <name type="scientific">Schizophyllum amplum</name>
    <dbReference type="NCBI Taxonomy" id="97359"/>
    <lineage>
        <taxon>Eukaryota</taxon>
        <taxon>Fungi</taxon>
        <taxon>Dikarya</taxon>
        <taxon>Basidiomycota</taxon>
        <taxon>Agaricomycotina</taxon>
        <taxon>Agaricomycetes</taxon>
        <taxon>Agaricomycetidae</taxon>
        <taxon>Agaricales</taxon>
        <taxon>Schizophyllaceae</taxon>
        <taxon>Schizophyllum</taxon>
    </lineage>
</organism>
<sequence>MHGEEGEGCTAEEGKGCTARRRSTNAPTAHVPLMGWERTVDAPTSVVVDSSTSVVVDAMPAPASTRKPAPASTRSGGDERDAPATSSGRAKEGVVSAVERLRLTFVRVYSYRHAPRHASSLKVRPLLAMCRLPLLATRRLPPPPEKISLADEKGRSSHSPCRGEESRCSPCVARGEGNDRRGGARQTYLE</sequence>
<keyword evidence="3" id="KW-1185">Reference proteome</keyword>
<name>A0A550CVF2_9AGAR</name>
<protein>
    <submittedName>
        <fullName evidence="2">Uncharacterized protein</fullName>
    </submittedName>
</protein>
<feature type="region of interest" description="Disordered" evidence="1">
    <location>
        <begin position="140"/>
        <end position="190"/>
    </location>
</feature>
<evidence type="ECO:0000313" key="3">
    <source>
        <dbReference type="Proteomes" id="UP000320762"/>
    </source>
</evidence>
<dbReference type="AlphaFoldDB" id="A0A550CVF2"/>
<reference evidence="2 3" key="1">
    <citation type="journal article" date="2019" name="New Phytol.">
        <title>Comparative genomics reveals unique wood-decay strategies and fruiting body development in the Schizophyllaceae.</title>
        <authorList>
            <person name="Almasi E."/>
            <person name="Sahu N."/>
            <person name="Krizsan K."/>
            <person name="Balint B."/>
            <person name="Kovacs G.M."/>
            <person name="Kiss B."/>
            <person name="Cseklye J."/>
            <person name="Drula E."/>
            <person name="Henrissat B."/>
            <person name="Nagy I."/>
            <person name="Chovatia M."/>
            <person name="Adam C."/>
            <person name="LaButti K."/>
            <person name="Lipzen A."/>
            <person name="Riley R."/>
            <person name="Grigoriev I.V."/>
            <person name="Nagy L.G."/>
        </authorList>
    </citation>
    <scope>NUCLEOTIDE SEQUENCE [LARGE SCALE GENOMIC DNA]</scope>
    <source>
        <strain evidence="2 3">NL-1724</strain>
    </source>
</reference>
<dbReference type="EMBL" id="VDMD01000001">
    <property type="protein sequence ID" value="TRM68769.1"/>
    <property type="molecule type" value="Genomic_DNA"/>
</dbReference>
<feature type="compositionally biased region" description="Basic and acidic residues" evidence="1">
    <location>
        <begin position="148"/>
        <end position="167"/>
    </location>
</feature>
<gene>
    <name evidence="2" type="ORF">BD626DRAFT_193</name>
</gene>
<feature type="region of interest" description="Disordered" evidence="1">
    <location>
        <begin position="52"/>
        <end position="93"/>
    </location>
</feature>
<evidence type="ECO:0000313" key="2">
    <source>
        <dbReference type="EMBL" id="TRM68769.1"/>
    </source>
</evidence>
<accession>A0A550CVF2</accession>